<dbReference type="OrthoDB" id="10044505at2759"/>
<dbReference type="InterPro" id="IPR011989">
    <property type="entry name" value="ARM-like"/>
</dbReference>
<feature type="non-terminal residue" evidence="3">
    <location>
        <position position="444"/>
    </location>
</feature>
<evidence type="ECO:0000256" key="2">
    <source>
        <dbReference type="SAM" id="MobiDB-lite"/>
    </source>
</evidence>
<dbReference type="SUPFAM" id="SSF63829">
    <property type="entry name" value="Calcium-dependent phosphotriesterase"/>
    <property type="match status" value="1"/>
</dbReference>
<accession>A0A1Q9D9X4</accession>
<dbReference type="InterPro" id="IPR011042">
    <property type="entry name" value="6-blade_b-propeller_TolB-like"/>
</dbReference>
<keyword evidence="1" id="KW-0677">Repeat</keyword>
<dbReference type="InterPro" id="IPR001258">
    <property type="entry name" value="NHL_repeat"/>
</dbReference>
<feature type="compositionally biased region" description="Polar residues" evidence="2">
    <location>
        <begin position="20"/>
        <end position="36"/>
    </location>
</feature>
<dbReference type="Pfam" id="PF01436">
    <property type="entry name" value="NHL"/>
    <property type="match status" value="1"/>
</dbReference>
<dbReference type="Gene3D" id="2.120.10.30">
    <property type="entry name" value="TolB, C-terminal domain"/>
    <property type="match status" value="1"/>
</dbReference>
<dbReference type="EMBL" id="LSRX01000639">
    <property type="protein sequence ID" value="OLP92003.1"/>
    <property type="molecule type" value="Genomic_DNA"/>
</dbReference>
<dbReference type="Gene3D" id="1.25.10.10">
    <property type="entry name" value="Leucine-rich Repeat Variant"/>
    <property type="match status" value="1"/>
</dbReference>
<evidence type="ECO:0000313" key="3">
    <source>
        <dbReference type="EMBL" id="OLP92003.1"/>
    </source>
</evidence>
<gene>
    <name evidence="3" type="primary">nhl-1</name>
    <name evidence="3" type="ORF">AK812_SmicGene26232</name>
</gene>
<feature type="region of interest" description="Disordered" evidence="2">
    <location>
        <begin position="1"/>
        <end position="86"/>
    </location>
</feature>
<proteinExistence type="predicted"/>
<dbReference type="InterPro" id="IPR016024">
    <property type="entry name" value="ARM-type_fold"/>
</dbReference>
<feature type="compositionally biased region" description="Polar residues" evidence="2">
    <location>
        <begin position="54"/>
        <end position="63"/>
    </location>
</feature>
<organism evidence="3 4">
    <name type="scientific">Symbiodinium microadriaticum</name>
    <name type="common">Dinoflagellate</name>
    <name type="synonym">Zooxanthella microadriatica</name>
    <dbReference type="NCBI Taxonomy" id="2951"/>
    <lineage>
        <taxon>Eukaryota</taxon>
        <taxon>Sar</taxon>
        <taxon>Alveolata</taxon>
        <taxon>Dinophyceae</taxon>
        <taxon>Suessiales</taxon>
        <taxon>Symbiodiniaceae</taxon>
        <taxon>Symbiodinium</taxon>
    </lineage>
</organism>
<name>A0A1Q9D9X4_SYMMI</name>
<keyword evidence="4" id="KW-1185">Reference proteome</keyword>
<feature type="compositionally biased region" description="Acidic residues" evidence="2">
    <location>
        <begin position="69"/>
        <end position="78"/>
    </location>
</feature>
<protein>
    <submittedName>
        <fullName evidence="3">RING finger protein nhl-1</fullName>
    </submittedName>
</protein>
<evidence type="ECO:0000313" key="4">
    <source>
        <dbReference type="Proteomes" id="UP000186817"/>
    </source>
</evidence>
<reference evidence="3 4" key="1">
    <citation type="submission" date="2016-02" db="EMBL/GenBank/DDBJ databases">
        <title>Genome analysis of coral dinoflagellate symbionts highlights evolutionary adaptations to a symbiotic lifestyle.</title>
        <authorList>
            <person name="Aranda M."/>
            <person name="Li Y."/>
            <person name="Liew Y.J."/>
            <person name="Baumgarten S."/>
            <person name="Simakov O."/>
            <person name="Wilson M."/>
            <person name="Piel J."/>
            <person name="Ashoor H."/>
            <person name="Bougouffa S."/>
            <person name="Bajic V.B."/>
            <person name="Ryu T."/>
            <person name="Ravasi T."/>
            <person name="Bayer T."/>
            <person name="Micklem G."/>
            <person name="Kim H."/>
            <person name="Bhak J."/>
            <person name="Lajeunesse T.C."/>
            <person name="Voolstra C.R."/>
        </authorList>
    </citation>
    <scope>NUCLEOTIDE SEQUENCE [LARGE SCALE GENOMIC DNA]</scope>
    <source>
        <strain evidence="3 4">CCMP2467</strain>
    </source>
</reference>
<dbReference type="SUPFAM" id="SSF48371">
    <property type="entry name" value="ARM repeat"/>
    <property type="match status" value="1"/>
</dbReference>
<dbReference type="Proteomes" id="UP000186817">
    <property type="component" value="Unassembled WGS sequence"/>
</dbReference>
<dbReference type="AlphaFoldDB" id="A0A1Q9D9X4"/>
<sequence length="444" mass="46660">MCTGKSTPALAVPVSEDGSRPSTANNLQVPTPTESGDGSPGGRRHLSGVRAGGRNSTRHSSTADPILPDPEDEWDPPDPDGMPRPSATMLAASRALAEPCEEGRCLRGLPRADAVGALRRVAPWGDVGALKGAAARLRDTDHEVRREAVAAVIDLAPGDKSQALQCCTDGLEELDWRARAAAVDAMVAVAKPQGDEEAMRLAASMLAGPITEFLGWEPHAHQRKPFVRCKACVTQLEIPPAPIASGRKAEQSSLPSVADLCGMRSRCLLRALAWACLMPRVADSAYSGEVVVGVAEPLRGPMGVALAPDGGLIVVDTDQNRILKCPNWQLQGFQQAPCALLAGGSSGFQANRLRMPYTALPARVVGDSFGLVVADTHNHRIQYWPAGATQGYTLVGGPGVGAPGYTGPGEIEFPAGIALDEDAGYLYVSDTGHHRVVRYALDAN</sequence>
<evidence type="ECO:0000256" key="1">
    <source>
        <dbReference type="ARBA" id="ARBA00022737"/>
    </source>
</evidence>
<comment type="caution">
    <text evidence="3">The sequence shown here is derived from an EMBL/GenBank/DDBJ whole genome shotgun (WGS) entry which is preliminary data.</text>
</comment>